<keyword evidence="2" id="KW-1185">Reference proteome</keyword>
<dbReference type="AlphaFoldDB" id="Q0C208"/>
<gene>
    <name evidence="1" type="ordered locus">HNE_1523</name>
</gene>
<dbReference type="HOGENOM" id="CLU_1364662_0_0_5"/>
<evidence type="ECO:0000313" key="1">
    <source>
        <dbReference type="EMBL" id="ABI78252.1"/>
    </source>
</evidence>
<dbReference type="EMBL" id="CP000158">
    <property type="protein sequence ID" value="ABI78252.1"/>
    <property type="molecule type" value="Genomic_DNA"/>
</dbReference>
<sequence>MEDEGNLASRIHFDQAITGWYQVRVTGSFRKPDGQDWDYTGLTIENWFQWSEEAGDTSGFNGGLRLAYGFSDGADPDEIEARLTLTDKFADVWEWRANVIAEIEVGKASDGGTALATRAQLTRALGVNVLGSDNWRFGLEAFSEYGTTRDMPGFEDQAHQIGPVLKVEWESGVYLQTAVRSGITRGADDRMIKLFIGRAF</sequence>
<evidence type="ECO:0000313" key="2">
    <source>
        <dbReference type="Proteomes" id="UP000001959"/>
    </source>
</evidence>
<dbReference type="STRING" id="228405.HNE_1523"/>
<proteinExistence type="predicted"/>
<reference evidence="1 2" key="1">
    <citation type="journal article" date="2006" name="J. Bacteriol.">
        <title>Comparative genomic evidence for a close relationship between the dimorphic prosthecate bacteria Hyphomonas neptunium and Caulobacter crescentus.</title>
        <authorList>
            <person name="Badger J.H."/>
            <person name="Hoover T.R."/>
            <person name="Brun Y.V."/>
            <person name="Weiner R.M."/>
            <person name="Laub M.T."/>
            <person name="Alexandre G."/>
            <person name="Mrazek J."/>
            <person name="Ren Q."/>
            <person name="Paulsen I.T."/>
            <person name="Nelson K.E."/>
            <person name="Khouri H.M."/>
            <person name="Radune D."/>
            <person name="Sosa J."/>
            <person name="Dodson R.J."/>
            <person name="Sullivan S.A."/>
            <person name="Rosovitz M.J."/>
            <person name="Madupu R."/>
            <person name="Brinkac L.M."/>
            <person name="Durkin A.S."/>
            <person name="Daugherty S.C."/>
            <person name="Kothari S.P."/>
            <person name="Giglio M.G."/>
            <person name="Zhou L."/>
            <person name="Haft D.H."/>
            <person name="Selengut J.D."/>
            <person name="Davidsen T.M."/>
            <person name="Yang Q."/>
            <person name="Zafar N."/>
            <person name="Ward N.L."/>
        </authorList>
    </citation>
    <scope>NUCLEOTIDE SEQUENCE [LARGE SCALE GENOMIC DNA]</scope>
    <source>
        <strain evidence="1 2">ATCC 15444</strain>
    </source>
</reference>
<protein>
    <submittedName>
        <fullName evidence="1">Uncharacterized protein</fullName>
    </submittedName>
</protein>
<accession>Q0C208</accession>
<organism evidence="1 2">
    <name type="scientific">Hyphomonas neptunium (strain ATCC 15444)</name>
    <dbReference type="NCBI Taxonomy" id="228405"/>
    <lineage>
        <taxon>Bacteria</taxon>
        <taxon>Pseudomonadati</taxon>
        <taxon>Pseudomonadota</taxon>
        <taxon>Alphaproteobacteria</taxon>
        <taxon>Hyphomonadales</taxon>
        <taxon>Hyphomonadaceae</taxon>
        <taxon>Hyphomonas</taxon>
    </lineage>
</organism>
<dbReference type="Proteomes" id="UP000001959">
    <property type="component" value="Chromosome"/>
</dbReference>
<dbReference type="KEGG" id="hne:HNE_1523"/>
<name>Q0C208_HYPNA</name>